<dbReference type="InterPro" id="IPR036390">
    <property type="entry name" value="WH_DNA-bd_sf"/>
</dbReference>
<proteinExistence type="predicted"/>
<dbReference type="Proteomes" id="UP000245754">
    <property type="component" value="Unassembled WGS sequence"/>
</dbReference>
<dbReference type="OrthoDB" id="4549026at2"/>
<comment type="caution">
    <text evidence="1">The sequence shown here is derived from an EMBL/GenBank/DDBJ whole genome shotgun (WGS) entry which is preliminary data.</text>
</comment>
<dbReference type="PANTHER" id="PTHR33164">
    <property type="entry name" value="TRANSCRIPTIONAL REGULATOR, MARR FAMILY"/>
    <property type="match status" value="1"/>
</dbReference>
<dbReference type="GO" id="GO:0006950">
    <property type="term" value="P:response to stress"/>
    <property type="evidence" value="ECO:0007669"/>
    <property type="project" value="TreeGrafter"/>
</dbReference>
<evidence type="ECO:0000313" key="2">
    <source>
        <dbReference type="Proteomes" id="UP000245754"/>
    </source>
</evidence>
<dbReference type="PROSITE" id="PS50995">
    <property type="entry name" value="HTH_MARR_2"/>
    <property type="match status" value="1"/>
</dbReference>
<gene>
    <name evidence="1" type="ORF">C7419_1011224</name>
</gene>
<dbReference type="AlphaFoldDB" id="A0A316EZ66"/>
<dbReference type="PRINTS" id="PR00598">
    <property type="entry name" value="HTHMARR"/>
</dbReference>
<name>A0A316EZ66_9BURK</name>
<dbReference type="InterPro" id="IPR000835">
    <property type="entry name" value="HTH_MarR-typ"/>
</dbReference>
<dbReference type="GO" id="GO:0003700">
    <property type="term" value="F:DNA-binding transcription factor activity"/>
    <property type="evidence" value="ECO:0007669"/>
    <property type="project" value="InterPro"/>
</dbReference>
<evidence type="ECO:0000313" key="1">
    <source>
        <dbReference type="EMBL" id="PWK37342.1"/>
    </source>
</evidence>
<dbReference type="RefSeq" id="WP_109581074.1">
    <property type="nucleotide sequence ID" value="NZ_JACBYU010000002.1"/>
</dbReference>
<dbReference type="SUPFAM" id="SSF46785">
    <property type="entry name" value="Winged helix' DNA-binding domain"/>
    <property type="match status" value="1"/>
</dbReference>
<protein>
    <submittedName>
        <fullName evidence="1">MarR family transcriptional regulator</fullName>
    </submittedName>
</protein>
<dbReference type="Gene3D" id="1.10.10.10">
    <property type="entry name" value="Winged helix-like DNA-binding domain superfamily/Winged helix DNA-binding domain"/>
    <property type="match status" value="1"/>
</dbReference>
<dbReference type="PANTHER" id="PTHR33164:SF95">
    <property type="entry name" value="TRANSCRIPTIONAL REGULATOR"/>
    <property type="match status" value="1"/>
</dbReference>
<accession>A0A316EZ66</accession>
<dbReference type="SMART" id="SM00347">
    <property type="entry name" value="HTH_MARR"/>
    <property type="match status" value="1"/>
</dbReference>
<dbReference type="InterPro" id="IPR036388">
    <property type="entry name" value="WH-like_DNA-bd_sf"/>
</dbReference>
<sequence>MNRPIESPTLAADPRLETLYRRPGFLIRRAHQIAMDMFIEACAPVDMTPSQYGVLYILQHIGPLSQIGVARLIGLDRSTAALVVKLLTERGHVMKAPSALDARKVEIAITPAGSQVLKQAAKLANREMKQLLAPFSESEGQMFLSLLEKFVAHHNDTTRVSIVGRSDA</sequence>
<dbReference type="EMBL" id="QGGT01000001">
    <property type="protein sequence ID" value="PWK37342.1"/>
    <property type="molecule type" value="Genomic_DNA"/>
</dbReference>
<reference evidence="1 2" key="1">
    <citation type="submission" date="2018-05" db="EMBL/GenBank/DDBJ databases">
        <title>Genomic Encyclopedia of Type Strains, Phase IV (KMG-V): Genome sequencing to study the core and pangenomes of soil and plant-associated prokaryotes.</title>
        <authorList>
            <person name="Whitman W."/>
        </authorList>
    </citation>
    <scope>NUCLEOTIDE SEQUENCE [LARGE SCALE GENOMIC DNA]</scope>
    <source>
        <strain evidence="1 2">SLV-132</strain>
    </source>
</reference>
<keyword evidence="2" id="KW-1185">Reference proteome</keyword>
<dbReference type="InterPro" id="IPR039422">
    <property type="entry name" value="MarR/SlyA-like"/>
</dbReference>
<dbReference type="Pfam" id="PF12802">
    <property type="entry name" value="MarR_2"/>
    <property type="match status" value="1"/>
</dbReference>
<organism evidence="1 2">
    <name type="scientific">Cupriavidus plantarum</name>
    <dbReference type="NCBI Taxonomy" id="942865"/>
    <lineage>
        <taxon>Bacteria</taxon>
        <taxon>Pseudomonadati</taxon>
        <taxon>Pseudomonadota</taxon>
        <taxon>Betaproteobacteria</taxon>
        <taxon>Burkholderiales</taxon>
        <taxon>Burkholderiaceae</taxon>
        <taxon>Cupriavidus</taxon>
    </lineage>
</organism>